<dbReference type="GO" id="GO:0051131">
    <property type="term" value="P:chaperone-mediated protein complex assembly"/>
    <property type="evidence" value="ECO:0007669"/>
    <property type="project" value="TreeGrafter"/>
</dbReference>
<accession>A0AAJ7X6E3</accession>
<dbReference type="GO" id="GO:0006457">
    <property type="term" value="P:protein folding"/>
    <property type="evidence" value="ECO:0007669"/>
    <property type="project" value="TreeGrafter"/>
</dbReference>
<dbReference type="KEGG" id="pmrn:116949586"/>
<dbReference type="InterPro" id="IPR045250">
    <property type="entry name" value="p23-like"/>
</dbReference>
<dbReference type="GeneID" id="116949586"/>
<organism evidence="3 4">
    <name type="scientific">Petromyzon marinus</name>
    <name type="common">Sea lamprey</name>
    <dbReference type="NCBI Taxonomy" id="7757"/>
    <lineage>
        <taxon>Eukaryota</taxon>
        <taxon>Metazoa</taxon>
        <taxon>Chordata</taxon>
        <taxon>Craniata</taxon>
        <taxon>Vertebrata</taxon>
        <taxon>Cyclostomata</taxon>
        <taxon>Hyperoartia</taxon>
        <taxon>Petromyzontiformes</taxon>
        <taxon>Petromyzontidae</taxon>
        <taxon>Petromyzon</taxon>
    </lineage>
</organism>
<name>A0AAJ7X6E3_PETMA</name>
<dbReference type="GO" id="GO:0051087">
    <property type="term" value="F:protein-folding chaperone binding"/>
    <property type="evidence" value="ECO:0007669"/>
    <property type="project" value="TreeGrafter"/>
</dbReference>
<proteinExistence type="inferred from homology"/>
<comment type="similarity">
    <text evidence="1">Belongs to the p23/wos2 family.</text>
</comment>
<keyword evidence="3" id="KW-1185">Reference proteome</keyword>
<gene>
    <name evidence="4" type="primary">LOC116949586</name>
</gene>
<evidence type="ECO:0000313" key="3">
    <source>
        <dbReference type="Proteomes" id="UP001318040"/>
    </source>
</evidence>
<evidence type="ECO:0000313" key="4">
    <source>
        <dbReference type="RefSeq" id="XP_032822935.1"/>
    </source>
</evidence>
<evidence type="ECO:0000259" key="2">
    <source>
        <dbReference type="PROSITE" id="PS51203"/>
    </source>
</evidence>
<dbReference type="InterPro" id="IPR007052">
    <property type="entry name" value="CS_dom"/>
</dbReference>
<dbReference type="SUPFAM" id="SSF49764">
    <property type="entry name" value="HSP20-like chaperones"/>
    <property type="match status" value="1"/>
</dbReference>
<dbReference type="PANTHER" id="PTHR22932:SF1">
    <property type="entry name" value="CO-CHAPERONE PROTEIN DAF-41"/>
    <property type="match status" value="1"/>
</dbReference>
<dbReference type="Gene3D" id="2.60.40.790">
    <property type="match status" value="1"/>
</dbReference>
<dbReference type="Proteomes" id="UP001318040">
    <property type="component" value="Chromosome 2"/>
</dbReference>
<dbReference type="AlphaFoldDB" id="A0AAJ7X6E3"/>
<dbReference type="GO" id="GO:0051879">
    <property type="term" value="F:Hsp90 protein binding"/>
    <property type="evidence" value="ECO:0007669"/>
    <property type="project" value="InterPro"/>
</dbReference>
<dbReference type="PROSITE" id="PS51203">
    <property type="entry name" value="CS"/>
    <property type="match status" value="1"/>
</dbReference>
<protein>
    <submittedName>
        <fullName evidence="4">Prostaglandin E synthase 3-like</fullName>
    </submittedName>
</protein>
<sequence length="166" mass="18821">MAATELTTTTTTPARSEVIGEAMDCEGGDRSDSIPVQTKWYDRRDCVVLEFCVADSNRVNINYEEDKITFSCLGSDCRSFLNVIELYDKITISKSSHKRTDRTVVCIITKKTSGKSWPRLTKDKTKLSWLSVDFGNWKDWEDDSGDDLAKFNDMSDGEFPDSDDED</sequence>
<evidence type="ECO:0000256" key="1">
    <source>
        <dbReference type="ARBA" id="ARBA00025733"/>
    </source>
</evidence>
<dbReference type="GO" id="GO:0005634">
    <property type="term" value="C:nucleus"/>
    <property type="evidence" value="ECO:0007669"/>
    <property type="project" value="TreeGrafter"/>
</dbReference>
<dbReference type="Pfam" id="PF04969">
    <property type="entry name" value="CS"/>
    <property type="match status" value="1"/>
</dbReference>
<dbReference type="GO" id="GO:0005829">
    <property type="term" value="C:cytosol"/>
    <property type="evidence" value="ECO:0007669"/>
    <property type="project" value="TreeGrafter"/>
</dbReference>
<dbReference type="InterPro" id="IPR008978">
    <property type="entry name" value="HSP20-like_chaperone"/>
</dbReference>
<reference evidence="4" key="1">
    <citation type="submission" date="2025-08" db="UniProtKB">
        <authorList>
            <consortium name="RefSeq"/>
        </authorList>
    </citation>
    <scope>IDENTIFICATION</scope>
    <source>
        <tissue evidence="4">Sperm</tissue>
    </source>
</reference>
<dbReference type="PANTHER" id="PTHR22932">
    <property type="entry name" value="TELOMERASE-BINDING PROTEIN P23 HSP90 CO-CHAPERONE"/>
    <property type="match status" value="1"/>
</dbReference>
<feature type="domain" description="CS" evidence="2">
    <location>
        <begin position="33"/>
        <end position="121"/>
    </location>
</feature>
<dbReference type="RefSeq" id="XP_032822935.1">
    <property type="nucleotide sequence ID" value="XM_032967044.1"/>
</dbReference>